<gene>
    <name evidence="1" type="ORF">SDC9_114740</name>
</gene>
<dbReference type="AntiFam" id="ANF00237">
    <property type="entry name" value="Shadow ORF (opposite ahcY)"/>
</dbReference>
<accession>A0A645BR79</accession>
<evidence type="ECO:0000313" key="1">
    <source>
        <dbReference type="EMBL" id="MPM67815.1"/>
    </source>
</evidence>
<organism evidence="1">
    <name type="scientific">bioreactor metagenome</name>
    <dbReference type="NCBI Taxonomy" id="1076179"/>
    <lineage>
        <taxon>unclassified sequences</taxon>
        <taxon>metagenomes</taxon>
        <taxon>ecological metagenomes</taxon>
    </lineage>
</organism>
<name>A0A645BR79_9ZZZZ</name>
<sequence>MNSGSGFLGNAAHPRRHLVPVAGFFLQHALEQIVDDLKFVNVGRHVENRRIVLRRHAAMDQERGVAAVVDDLVGTVAVRERQHPVGALPVILQRLALPGEYRNSGGRDRRRRMILSRKNIAARPAHVRAQRLQRLDQHRRLNGHMQAAGNPDVLERLFRAVLFARSHQPRHLLLRNGDFLAAEIGQRDLFNAIIHDYFL</sequence>
<reference evidence="1" key="1">
    <citation type="submission" date="2019-08" db="EMBL/GenBank/DDBJ databases">
        <authorList>
            <person name="Kucharzyk K."/>
            <person name="Murdoch R.W."/>
            <person name="Higgins S."/>
            <person name="Loffler F."/>
        </authorList>
    </citation>
    <scope>NUCLEOTIDE SEQUENCE</scope>
</reference>
<proteinExistence type="predicted"/>
<dbReference type="EMBL" id="VSSQ01021908">
    <property type="protein sequence ID" value="MPM67815.1"/>
    <property type="molecule type" value="Genomic_DNA"/>
</dbReference>
<protein>
    <submittedName>
        <fullName evidence="1">Uncharacterized protein</fullName>
    </submittedName>
</protein>
<dbReference type="AlphaFoldDB" id="A0A645BR79"/>
<comment type="caution">
    <text evidence="1">The sequence shown here is derived from an EMBL/GenBank/DDBJ whole genome shotgun (WGS) entry which is preliminary data.</text>
</comment>